<reference evidence="2 3" key="1">
    <citation type="submission" date="2024-02" db="EMBL/GenBank/DDBJ databases">
        <title>Lysinimicrobium sediminis NBRC 112286.</title>
        <authorList>
            <person name="Ichikawa N."/>
            <person name="Katano-Makiyama Y."/>
            <person name="Hidaka K."/>
        </authorList>
    </citation>
    <scope>NUCLEOTIDE SEQUENCE [LARGE SCALE GENOMIC DNA]</scope>
    <source>
        <strain evidence="2 3">NBRC 112286</strain>
    </source>
</reference>
<feature type="transmembrane region" description="Helical" evidence="1">
    <location>
        <begin position="210"/>
        <end position="233"/>
    </location>
</feature>
<protein>
    <recommendedName>
        <fullName evidence="4">Integral membrane protein</fullName>
    </recommendedName>
</protein>
<evidence type="ECO:0008006" key="4">
    <source>
        <dbReference type="Google" id="ProtNLM"/>
    </source>
</evidence>
<evidence type="ECO:0000256" key="1">
    <source>
        <dbReference type="SAM" id="Phobius"/>
    </source>
</evidence>
<organism evidence="2 3">
    <name type="scientific">Demequina sediminis</name>
    <dbReference type="NCBI Taxonomy" id="1930058"/>
    <lineage>
        <taxon>Bacteria</taxon>
        <taxon>Bacillati</taxon>
        <taxon>Actinomycetota</taxon>
        <taxon>Actinomycetes</taxon>
        <taxon>Micrococcales</taxon>
        <taxon>Demequinaceae</taxon>
        <taxon>Demequina</taxon>
    </lineage>
</organism>
<proteinExistence type="predicted"/>
<keyword evidence="1" id="KW-0812">Transmembrane</keyword>
<keyword evidence="1" id="KW-0472">Membrane</keyword>
<gene>
    <name evidence="2" type="ORF">Lsed01_00103</name>
</gene>
<name>A0ABP9WDQ8_9MICO</name>
<dbReference type="EMBL" id="BAABRR010000001">
    <property type="protein sequence ID" value="GAA5517694.1"/>
    <property type="molecule type" value="Genomic_DNA"/>
</dbReference>
<keyword evidence="3" id="KW-1185">Reference proteome</keyword>
<feature type="transmembrane region" description="Helical" evidence="1">
    <location>
        <begin position="184"/>
        <end position="203"/>
    </location>
</feature>
<comment type="caution">
    <text evidence="2">The sequence shown here is derived from an EMBL/GenBank/DDBJ whole genome shotgun (WGS) entry which is preliminary data.</text>
</comment>
<keyword evidence="1" id="KW-1133">Transmembrane helix</keyword>
<sequence length="310" mass="31267">MTRVRPAFAALAAVVGILCVLLGLVAGRVDRAVTSGEAARTVATAALADADVVAQASQAIARAAVAQGQELTDSRAGDLAIAALQGPLESLAAQVLSSDQVRTAVAAGITRVETRLVDELTARERATAPFTVGVDIGAELNARLDEVPVVGAFAPDLEIAPVEVEVVDAATFDQVRTAYAGIRFAGDWLAWIGAALLAVGMALSRRRARYAGWSVLGLAVGALAVAFAVGAVAPRALASAMPGGESGGLGAFVSTFLSDSGLAGLTDLMMQVGIVTLVAAIVALVIDRRRGAARDVSGAGSRAEATVRGS</sequence>
<evidence type="ECO:0000313" key="3">
    <source>
        <dbReference type="Proteomes" id="UP001426770"/>
    </source>
</evidence>
<dbReference type="Proteomes" id="UP001426770">
    <property type="component" value="Unassembled WGS sequence"/>
</dbReference>
<feature type="transmembrane region" description="Helical" evidence="1">
    <location>
        <begin position="268"/>
        <end position="286"/>
    </location>
</feature>
<evidence type="ECO:0000313" key="2">
    <source>
        <dbReference type="EMBL" id="GAA5517694.1"/>
    </source>
</evidence>
<accession>A0ABP9WDQ8</accession>